<dbReference type="GO" id="GO:0016020">
    <property type="term" value="C:membrane"/>
    <property type="evidence" value="ECO:0007669"/>
    <property type="project" value="UniProtKB-SubCell"/>
</dbReference>
<evidence type="ECO:0000256" key="10">
    <source>
        <dbReference type="SAM" id="Phobius"/>
    </source>
</evidence>
<feature type="region of interest" description="Disordered" evidence="9">
    <location>
        <begin position="221"/>
        <end position="256"/>
    </location>
</feature>
<feature type="domain" description="Ion transport" evidence="11">
    <location>
        <begin position="458"/>
        <end position="686"/>
    </location>
</feature>
<feature type="transmembrane region" description="Helical" evidence="10">
    <location>
        <begin position="433"/>
        <end position="456"/>
    </location>
</feature>
<feature type="repeat" description="ANK" evidence="7">
    <location>
        <begin position="314"/>
        <end position="344"/>
    </location>
</feature>
<gene>
    <name evidence="12" type="ORF">ACHAXA_002164</name>
</gene>
<feature type="transmembrane region" description="Helical" evidence="10">
    <location>
        <begin position="476"/>
        <end position="500"/>
    </location>
</feature>
<feature type="transmembrane region" description="Helical" evidence="10">
    <location>
        <begin position="581"/>
        <end position="603"/>
    </location>
</feature>
<accession>A0ABD3R9C8</accession>
<proteinExistence type="predicted"/>
<evidence type="ECO:0000256" key="7">
    <source>
        <dbReference type="PROSITE-ProRule" id="PRU00023"/>
    </source>
</evidence>
<evidence type="ECO:0000259" key="11">
    <source>
        <dbReference type="Pfam" id="PF00520"/>
    </source>
</evidence>
<dbReference type="EMBL" id="JALLPB020000394">
    <property type="protein sequence ID" value="KAL3809605.1"/>
    <property type="molecule type" value="Genomic_DNA"/>
</dbReference>
<dbReference type="PANTHER" id="PTHR24153:SF8">
    <property type="entry name" value="FORKED, ISOFORM F"/>
    <property type="match status" value="1"/>
</dbReference>
<comment type="caution">
    <text evidence="12">The sequence shown here is derived from an EMBL/GenBank/DDBJ whole genome shotgun (WGS) entry which is preliminary data.</text>
</comment>
<dbReference type="Gene3D" id="1.25.40.20">
    <property type="entry name" value="Ankyrin repeat-containing domain"/>
    <property type="match status" value="2"/>
</dbReference>
<evidence type="ECO:0000256" key="8">
    <source>
        <dbReference type="SAM" id="Coils"/>
    </source>
</evidence>
<dbReference type="InterPro" id="IPR052420">
    <property type="entry name" value="Espin/Espin-like"/>
</dbReference>
<keyword evidence="2 10" id="KW-0812">Transmembrane</keyword>
<keyword evidence="4 10" id="KW-1133">Transmembrane helix</keyword>
<dbReference type="PROSITE" id="PS50297">
    <property type="entry name" value="ANK_REP_REGION"/>
    <property type="match status" value="1"/>
</dbReference>
<sequence length="911" mass="100391">MADQGGRTNAASGNNRGDQNAPRRTGGGRGGGGRNRGGNNNNNNSGGAASTRRQRDDFTVSSDAVVGDVASLHDLVYNAMMSLPAQQGNGAGGGGGERGGRRQCQLPFALRSSADPGHARAGVSHPSSRDRREAAMHTGQFLTTALHLACKLPDPPADAISLLIGCAPEVAGWPDSQGWLPLHHACANGASGRVLGLLVEAYPEGKVRQDKRDRTPLHFAFFRRDEGGGGNAGRNKENPPSSGGDEGDDDDDEDRIGNTMPEIVRLLADSGAAKLQDEGGMLPLHYASAYGTSRAVLEVLLENYPESISKTENKGRNPLHLAMVNAHRQSSPKVVGFLLEKDAEEIINSYDDDNHLPIHLLAMASKFPPEKVVERKNAADCLSLYLDAKPKSSADFLTAIQTLPEWLRDIAVISDHIQDILNHKIVMRFPTMILILDLMFLLLTIVFFEISSSKAIDYLFEEEDHPNMQQPDKLPVIITLVCGAYFLLREIVQVLSLLALGNFSSWIWEMSNWLDVLNIFFIFYFGAIMLTNEPLVSMKAFRSGVAITKGILWMCVISFLKSTQVEFSVFVSGVFYVVQRLAAFILALLVILLMFAQMFYIVYAESEMCDCTDDNPDANPFPHCSFPSSLLKVFTMMMGEIGNEMRYSTLPVAQFLYVAFAFLVVILLSNVLIAIVTDSYGVIKNERAAMVFWSNRLDFVAEIDAIKNIGSSIKKYFRPGSSGAAGAPKKVRETPDGEPISIGDDELVDVDVFRNAWKGLMNLFDPNLYESYDVSPSSFEFWCYILVRFAAIVFVIPVWLLIGLASAGWLWPPQVREALLRQKKVAISRADMAEQVTAQMTELQDEIWKLRAEIRGEMKNDRKEFLKVKAEVEAVQAEVMADLLQVKEIMVTLLEMSKDHLGSGKRGSSAR</sequence>
<feature type="compositionally biased region" description="Gly residues" evidence="9">
    <location>
        <begin position="25"/>
        <end position="36"/>
    </location>
</feature>
<keyword evidence="13" id="KW-1185">Reference proteome</keyword>
<evidence type="ECO:0000256" key="3">
    <source>
        <dbReference type="ARBA" id="ARBA00022737"/>
    </source>
</evidence>
<name>A0ABD3R9C8_9STRA</name>
<evidence type="ECO:0000256" key="9">
    <source>
        <dbReference type="SAM" id="MobiDB-lite"/>
    </source>
</evidence>
<organism evidence="12 13">
    <name type="scientific">Cyclostephanos tholiformis</name>
    <dbReference type="NCBI Taxonomy" id="382380"/>
    <lineage>
        <taxon>Eukaryota</taxon>
        <taxon>Sar</taxon>
        <taxon>Stramenopiles</taxon>
        <taxon>Ochrophyta</taxon>
        <taxon>Bacillariophyta</taxon>
        <taxon>Coscinodiscophyceae</taxon>
        <taxon>Thalassiosirophycidae</taxon>
        <taxon>Stephanodiscales</taxon>
        <taxon>Stephanodiscaceae</taxon>
        <taxon>Cyclostephanos</taxon>
    </lineage>
</organism>
<dbReference type="Gene3D" id="1.10.287.70">
    <property type="match status" value="1"/>
</dbReference>
<evidence type="ECO:0000256" key="5">
    <source>
        <dbReference type="ARBA" id="ARBA00023043"/>
    </source>
</evidence>
<feature type="region of interest" description="Disordered" evidence="9">
    <location>
        <begin position="1"/>
        <end position="56"/>
    </location>
</feature>
<dbReference type="Pfam" id="PF12796">
    <property type="entry name" value="Ank_2"/>
    <property type="match status" value="1"/>
</dbReference>
<keyword evidence="8" id="KW-0175">Coiled coil</keyword>
<dbReference type="InterPro" id="IPR005821">
    <property type="entry name" value="Ion_trans_dom"/>
</dbReference>
<comment type="subcellular location">
    <subcellularLocation>
        <location evidence="1">Membrane</location>
        <topology evidence="1">Multi-pass membrane protein</topology>
    </subcellularLocation>
</comment>
<feature type="compositionally biased region" description="Low complexity" evidence="9">
    <location>
        <begin position="37"/>
        <end position="51"/>
    </location>
</feature>
<evidence type="ECO:0000256" key="2">
    <source>
        <dbReference type="ARBA" id="ARBA00022692"/>
    </source>
</evidence>
<dbReference type="SUPFAM" id="SSF48403">
    <property type="entry name" value="Ankyrin repeat"/>
    <property type="match status" value="1"/>
</dbReference>
<keyword evidence="3" id="KW-0677">Repeat</keyword>
<dbReference type="SMART" id="SM00248">
    <property type="entry name" value="ANK"/>
    <property type="match status" value="5"/>
</dbReference>
<keyword evidence="5 7" id="KW-0040">ANK repeat</keyword>
<feature type="compositionally biased region" description="Polar residues" evidence="9">
    <location>
        <begin position="1"/>
        <end position="18"/>
    </location>
</feature>
<feature type="transmembrane region" description="Helical" evidence="10">
    <location>
        <begin position="655"/>
        <end position="677"/>
    </location>
</feature>
<dbReference type="InterPro" id="IPR002110">
    <property type="entry name" value="Ankyrin_rpt"/>
</dbReference>
<evidence type="ECO:0000256" key="4">
    <source>
        <dbReference type="ARBA" id="ARBA00022989"/>
    </source>
</evidence>
<dbReference type="PROSITE" id="PS50088">
    <property type="entry name" value="ANK_REPEAT"/>
    <property type="match status" value="1"/>
</dbReference>
<reference evidence="12 13" key="1">
    <citation type="submission" date="2024-10" db="EMBL/GenBank/DDBJ databases">
        <title>Updated reference genomes for cyclostephanoid diatoms.</title>
        <authorList>
            <person name="Roberts W.R."/>
            <person name="Alverson A.J."/>
        </authorList>
    </citation>
    <scope>NUCLEOTIDE SEQUENCE [LARGE SCALE GENOMIC DNA]</scope>
    <source>
        <strain evidence="12 13">AJA228-03</strain>
    </source>
</reference>
<feature type="transmembrane region" description="Helical" evidence="10">
    <location>
        <begin position="512"/>
        <end position="531"/>
    </location>
</feature>
<feature type="region of interest" description="Disordered" evidence="9">
    <location>
        <begin position="111"/>
        <end position="134"/>
    </location>
</feature>
<dbReference type="InterPro" id="IPR036770">
    <property type="entry name" value="Ankyrin_rpt-contain_sf"/>
</dbReference>
<protein>
    <recommendedName>
        <fullName evidence="11">Ion transport domain-containing protein</fullName>
    </recommendedName>
</protein>
<evidence type="ECO:0000313" key="12">
    <source>
        <dbReference type="EMBL" id="KAL3809605.1"/>
    </source>
</evidence>
<feature type="transmembrane region" description="Helical" evidence="10">
    <location>
        <begin position="785"/>
        <end position="811"/>
    </location>
</feature>
<evidence type="ECO:0000313" key="13">
    <source>
        <dbReference type="Proteomes" id="UP001530377"/>
    </source>
</evidence>
<feature type="compositionally biased region" description="Acidic residues" evidence="9">
    <location>
        <begin position="245"/>
        <end position="254"/>
    </location>
</feature>
<dbReference type="AlphaFoldDB" id="A0ABD3R9C8"/>
<dbReference type="Proteomes" id="UP001530377">
    <property type="component" value="Unassembled WGS sequence"/>
</dbReference>
<feature type="transmembrane region" description="Helical" evidence="10">
    <location>
        <begin position="543"/>
        <end position="560"/>
    </location>
</feature>
<feature type="coiled-coil region" evidence="8">
    <location>
        <begin position="833"/>
        <end position="860"/>
    </location>
</feature>
<evidence type="ECO:0000256" key="1">
    <source>
        <dbReference type="ARBA" id="ARBA00004141"/>
    </source>
</evidence>
<keyword evidence="6 10" id="KW-0472">Membrane</keyword>
<dbReference type="Pfam" id="PF00520">
    <property type="entry name" value="Ion_trans"/>
    <property type="match status" value="1"/>
</dbReference>
<evidence type="ECO:0000256" key="6">
    <source>
        <dbReference type="ARBA" id="ARBA00023136"/>
    </source>
</evidence>
<dbReference type="PANTHER" id="PTHR24153">
    <property type="entry name" value="ESPIN"/>
    <property type="match status" value="1"/>
</dbReference>